<name>A0ABN1PSW9_9ACTN</name>
<dbReference type="RefSeq" id="WP_344055001.1">
    <property type="nucleotide sequence ID" value="NZ_BAAAHG010000095.1"/>
</dbReference>
<sequence length="100" mass="11112">MARFGYAWARTARENPQLTLEALARFVTLLSSARDSESDERRPRPLLPIEAHLWVRPVGRALSGVSSRPEFRWYEDERSVARRSALAAASASAAPSSGDE</sequence>
<proteinExistence type="predicted"/>
<dbReference type="Proteomes" id="UP001501005">
    <property type="component" value="Unassembled WGS sequence"/>
</dbReference>
<evidence type="ECO:0000313" key="1">
    <source>
        <dbReference type="EMBL" id="GAA0932723.1"/>
    </source>
</evidence>
<keyword evidence="2" id="KW-1185">Reference proteome</keyword>
<gene>
    <name evidence="1" type="ORF">GCM10009549_56860</name>
</gene>
<comment type="caution">
    <text evidence="1">The sequence shown here is derived from an EMBL/GenBank/DDBJ whole genome shotgun (WGS) entry which is preliminary data.</text>
</comment>
<protein>
    <submittedName>
        <fullName evidence="1">Uncharacterized protein</fullName>
    </submittedName>
</protein>
<reference evidence="1 2" key="1">
    <citation type="journal article" date="2019" name="Int. J. Syst. Evol. Microbiol.">
        <title>The Global Catalogue of Microorganisms (GCM) 10K type strain sequencing project: providing services to taxonomists for standard genome sequencing and annotation.</title>
        <authorList>
            <consortium name="The Broad Institute Genomics Platform"/>
            <consortium name="The Broad Institute Genome Sequencing Center for Infectious Disease"/>
            <person name="Wu L."/>
            <person name="Ma J."/>
        </authorList>
    </citation>
    <scope>NUCLEOTIDE SEQUENCE [LARGE SCALE GENOMIC DNA]</scope>
    <source>
        <strain evidence="1 2">JCM 10673</strain>
    </source>
</reference>
<evidence type="ECO:0000313" key="2">
    <source>
        <dbReference type="Proteomes" id="UP001501005"/>
    </source>
</evidence>
<dbReference type="EMBL" id="BAAAHG010000095">
    <property type="protein sequence ID" value="GAA0932723.1"/>
    <property type="molecule type" value="Genomic_DNA"/>
</dbReference>
<accession>A0ABN1PSW9</accession>
<organism evidence="1 2">
    <name type="scientific">Streptomyces thermoalcalitolerans</name>
    <dbReference type="NCBI Taxonomy" id="65605"/>
    <lineage>
        <taxon>Bacteria</taxon>
        <taxon>Bacillati</taxon>
        <taxon>Actinomycetota</taxon>
        <taxon>Actinomycetes</taxon>
        <taxon>Kitasatosporales</taxon>
        <taxon>Streptomycetaceae</taxon>
        <taxon>Streptomyces</taxon>
    </lineage>
</organism>